<organism evidence="1 2">
    <name type="scientific">Halovenus aranensis</name>
    <dbReference type="NCBI Taxonomy" id="890420"/>
    <lineage>
        <taxon>Archaea</taxon>
        <taxon>Methanobacteriati</taxon>
        <taxon>Methanobacteriota</taxon>
        <taxon>Stenosarchaea group</taxon>
        <taxon>Halobacteria</taxon>
        <taxon>Halobacteriales</taxon>
        <taxon>Haloarculaceae</taxon>
        <taxon>Halovenus</taxon>
    </lineage>
</organism>
<keyword evidence="2" id="KW-1185">Reference proteome</keyword>
<evidence type="ECO:0000313" key="2">
    <source>
        <dbReference type="Proteomes" id="UP000198856"/>
    </source>
</evidence>
<evidence type="ECO:0000313" key="1">
    <source>
        <dbReference type="EMBL" id="SDJ35376.1"/>
    </source>
</evidence>
<dbReference type="EMBL" id="FNFC01000002">
    <property type="protein sequence ID" value="SDJ35376.1"/>
    <property type="molecule type" value="Genomic_DNA"/>
</dbReference>
<protein>
    <submittedName>
        <fullName evidence="1">Uncharacterized protein</fullName>
    </submittedName>
</protein>
<dbReference type="RefSeq" id="WP_092699347.1">
    <property type="nucleotide sequence ID" value="NZ_FNFC01000002.1"/>
</dbReference>
<dbReference type="PROSITE" id="PS51318">
    <property type="entry name" value="TAT"/>
    <property type="match status" value="1"/>
</dbReference>
<dbReference type="Proteomes" id="UP000198856">
    <property type="component" value="Unassembled WGS sequence"/>
</dbReference>
<proteinExistence type="predicted"/>
<dbReference type="InterPro" id="IPR006311">
    <property type="entry name" value="TAT_signal"/>
</dbReference>
<gene>
    <name evidence="1" type="ORF">SAMN05216226_102270</name>
</gene>
<reference evidence="1 2" key="1">
    <citation type="submission" date="2016-10" db="EMBL/GenBank/DDBJ databases">
        <authorList>
            <person name="de Groot N.N."/>
        </authorList>
    </citation>
    <scope>NUCLEOTIDE SEQUENCE [LARGE SCALE GENOMIC DNA]</scope>
    <source>
        <strain evidence="1 2">IBRC-M10015</strain>
    </source>
</reference>
<name>A0A1G8T1U5_9EURY</name>
<dbReference type="PROSITE" id="PS51257">
    <property type="entry name" value="PROKAR_LIPOPROTEIN"/>
    <property type="match status" value="1"/>
</dbReference>
<dbReference type="AlphaFoldDB" id="A0A1G8T1U5"/>
<accession>A0A1G8T1U5</accession>
<dbReference type="STRING" id="890420.SAMN05216226_102270"/>
<sequence>MTDRPTFDRRRVLQGIAGTLPAALAGCLGSETSKTYTDWIPASEGFTVAYLDLQEADSDDNAGALVPTLLPSQDAILDGGESGPGAGRFAVDVDTEDPLLGFPVRASSSVLAFASLGVGISGLYELVDGTADQPAHELLFLDGVIVLTGGFDTDYVDERLRSEGPLPQFKVQHQVLGDLGEYTLYGPADAERDTGGGATVAVNEAAIVLGDDREAVERVVETRAGERETAPDRFDTVEWLAESVEAGNVVVGQYGEESLDSYGGGDSSVLGTFDPSDDVLASLSLDDTDGTATATLAVAAEGERERQLETILGQDGTDRSMTTEDGRLTVSATYSDDMLKTMQVVEEDPPDDSDFKPERIDEENRLVTDVSFNDPEEGLAKVTFTDDPAVEFDTIRVESVVGGGETELSGNFSPDFLRVFFDPAGDQVVVTIIHGDTTEVVHRETYEPSE</sequence>